<keyword evidence="3" id="KW-1185">Reference proteome</keyword>
<reference evidence="3" key="1">
    <citation type="journal article" date="2019" name="Int. J. Syst. Evol. Microbiol.">
        <title>Halobacteriovorax valvorus sp. nov., a novel prokaryotic predator isolated from coastal seawater of China.</title>
        <authorList>
            <person name="Chen M.-X."/>
        </authorList>
    </citation>
    <scope>NUCLEOTIDE SEQUENCE [LARGE SCALE GENOMIC DNA]</scope>
    <source>
        <strain evidence="3">BL9</strain>
    </source>
</reference>
<organism evidence="2 3">
    <name type="scientific">Halobacteriovorax vibrionivorans</name>
    <dbReference type="NCBI Taxonomy" id="2152716"/>
    <lineage>
        <taxon>Bacteria</taxon>
        <taxon>Pseudomonadati</taxon>
        <taxon>Bdellovibrionota</taxon>
        <taxon>Bacteriovoracia</taxon>
        <taxon>Bacteriovoracales</taxon>
        <taxon>Halobacteriovoraceae</taxon>
        <taxon>Halobacteriovorax</taxon>
    </lineage>
</organism>
<keyword evidence="1" id="KW-0812">Transmembrane</keyword>
<dbReference type="EMBL" id="QDKL01000002">
    <property type="protein sequence ID" value="RZF21310.1"/>
    <property type="molecule type" value="Genomic_DNA"/>
</dbReference>
<dbReference type="RefSeq" id="WP_133296903.1">
    <property type="nucleotide sequence ID" value="NZ_QDKL01000002.1"/>
</dbReference>
<keyword evidence="1" id="KW-0472">Membrane</keyword>
<evidence type="ECO:0000256" key="1">
    <source>
        <dbReference type="SAM" id="Phobius"/>
    </source>
</evidence>
<gene>
    <name evidence="2" type="ORF">DAY19_06390</name>
</gene>
<evidence type="ECO:0008006" key="4">
    <source>
        <dbReference type="Google" id="ProtNLM"/>
    </source>
</evidence>
<keyword evidence="1" id="KW-1133">Transmembrane helix</keyword>
<protein>
    <recommendedName>
        <fullName evidence="4">Peptidase A24A N-terminal domain-containing protein</fullName>
    </recommendedName>
</protein>
<accession>A0ABY0IED3</accession>
<proteinExistence type="predicted"/>
<dbReference type="Proteomes" id="UP000443582">
    <property type="component" value="Unassembled WGS sequence"/>
</dbReference>
<comment type="caution">
    <text evidence="2">The sequence shown here is derived from an EMBL/GenBank/DDBJ whole genome shotgun (WGS) entry which is preliminary data.</text>
</comment>
<evidence type="ECO:0000313" key="3">
    <source>
        <dbReference type="Proteomes" id="UP000443582"/>
    </source>
</evidence>
<evidence type="ECO:0000313" key="2">
    <source>
        <dbReference type="EMBL" id="RZF21310.1"/>
    </source>
</evidence>
<feature type="transmembrane region" description="Helical" evidence="1">
    <location>
        <begin position="114"/>
        <end position="133"/>
    </location>
</feature>
<feature type="transmembrane region" description="Helical" evidence="1">
    <location>
        <begin position="139"/>
        <end position="157"/>
    </location>
</feature>
<sequence length="166" mass="18910">MTQLKGFIPVGSYTEKVLLLLIVTIAALIWLKLITYCLKKFIDERAKEKSMDIEMTLDGDLKMTEPALKDFNIRPCPSCGKRTISWMHAIKRPQTCGNCTRRFVGVIPESKNRFCFCLAMISILVGVFLLSIQSVSSKISFLVAIVGLLIFFLYRLWPKKLVEVKD</sequence>
<name>A0ABY0IED3_9BACT</name>
<feature type="transmembrane region" description="Helical" evidence="1">
    <location>
        <begin position="17"/>
        <end position="38"/>
    </location>
</feature>